<evidence type="ECO:0000259" key="2">
    <source>
        <dbReference type="PROSITE" id="PS50181"/>
    </source>
</evidence>
<dbReference type="PANTHER" id="PTHR31111:SF138">
    <property type="entry name" value="F-BOX ASSOCIATED DOMAIN-CONTAINING PROTEIN"/>
    <property type="match status" value="1"/>
</dbReference>
<evidence type="ECO:0000313" key="3">
    <source>
        <dbReference type="EnsemblPlants" id="OGLUM09G12730.1"/>
    </source>
</evidence>
<dbReference type="GO" id="GO:0030136">
    <property type="term" value="C:clathrin-coated vesicle"/>
    <property type="evidence" value="ECO:0007669"/>
    <property type="project" value="InterPro"/>
</dbReference>
<dbReference type="eggNOG" id="KOG0251">
    <property type="taxonomic scope" value="Eukaryota"/>
</dbReference>
<dbReference type="SUPFAM" id="SSF81383">
    <property type="entry name" value="F-box domain"/>
    <property type="match status" value="1"/>
</dbReference>
<dbReference type="SUPFAM" id="SSF53732">
    <property type="entry name" value="Aconitase iron-sulfur domain"/>
    <property type="match status" value="1"/>
</dbReference>
<dbReference type="PANTHER" id="PTHR31111">
    <property type="entry name" value="BNAA05G37150D PROTEIN-RELATED"/>
    <property type="match status" value="1"/>
</dbReference>
<dbReference type="GO" id="GO:0030276">
    <property type="term" value="F:clathrin binding"/>
    <property type="evidence" value="ECO:0007669"/>
    <property type="project" value="InterPro"/>
</dbReference>
<dbReference type="STRING" id="40148.A0A0E0B3N9"/>
<dbReference type="AlphaFoldDB" id="A0A0E0B3N9"/>
<reference evidence="3" key="1">
    <citation type="submission" date="2015-04" db="UniProtKB">
        <authorList>
            <consortium name="EnsemblPlants"/>
        </authorList>
    </citation>
    <scope>IDENTIFICATION</scope>
</reference>
<dbReference type="PROSITE" id="PS50181">
    <property type="entry name" value="FBOX"/>
    <property type="match status" value="1"/>
</dbReference>
<dbReference type="Pfam" id="PF08268">
    <property type="entry name" value="FBA_3"/>
    <property type="match status" value="1"/>
</dbReference>
<dbReference type="InterPro" id="IPR013187">
    <property type="entry name" value="F-box-assoc_dom_typ3"/>
</dbReference>
<dbReference type="GO" id="GO:0048268">
    <property type="term" value="P:clathrin coat assembly"/>
    <property type="evidence" value="ECO:0007669"/>
    <property type="project" value="InterPro"/>
</dbReference>
<dbReference type="InterPro" id="IPR036008">
    <property type="entry name" value="Aconitase_4Fe-4S_dom"/>
</dbReference>
<dbReference type="Proteomes" id="UP000026961">
    <property type="component" value="Chromosome 9"/>
</dbReference>
<feature type="domain" description="F-box" evidence="2">
    <location>
        <begin position="450"/>
        <end position="489"/>
    </location>
</feature>
<dbReference type="SMART" id="SM00256">
    <property type="entry name" value="FBOX"/>
    <property type="match status" value="1"/>
</dbReference>
<name>A0A0E0B3N9_9ORYZ</name>
<dbReference type="Gene3D" id="1.20.58.150">
    <property type="entry name" value="ANTH domain"/>
    <property type="match status" value="1"/>
</dbReference>
<dbReference type="InterPro" id="IPR017451">
    <property type="entry name" value="F-box-assoc_interact_dom"/>
</dbReference>
<reference evidence="3" key="2">
    <citation type="submission" date="2018-05" db="EMBL/GenBank/DDBJ databases">
        <title>OgluRS3 (Oryza glumaepatula Reference Sequence Version 3).</title>
        <authorList>
            <person name="Zhang J."/>
            <person name="Kudrna D."/>
            <person name="Lee S."/>
            <person name="Talag J."/>
            <person name="Welchert J."/>
            <person name="Wing R.A."/>
        </authorList>
    </citation>
    <scope>NUCLEOTIDE SEQUENCE [LARGE SCALE GENOMIC DNA]</scope>
</reference>
<dbReference type="EnsemblPlants" id="OGLUM09G12730.1">
    <property type="protein sequence ID" value="OGLUM09G12730.1"/>
    <property type="gene ID" value="OGLUM09G12730"/>
</dbReference>
<dbReference type="NCBIfam" id="TIGR01640">
    <property type="entry name" value="F_box_assoc_1"/>
    <property type="match status" value="1"/>
</dbReference>
<dbReference type="eggNOG" id="KOG0452">
    <property type="taxonomic scope" value="Eukaryota"/>
</dbReference>
<evidence type="ECO:0000313" key="4">
    <source>
        <dbReference type="Proteomes" id="UP000026961"/>
    </source>
</evidence>
<proteinExistence type="predicted"/>
<dbReference type="InterPro" id="IPR036047">
    <property type="entry name" value="F-box-like_dom_sf"/>
</dbReference>
<dbReference type="Gene3D" id="3.30.499.10">
    <property type="entry name" value="Aconitase, domain 3"/>
    <property type="match status" value="1"/>
</dbReference>
<dbReference type="Pfam" id="PF00646">
    <property type="entry name" value="F-box"/>
    <property type="match status" value="1"/>
</dbReference>
<sequence length="886" mass="99940">MGSFRQWWRRVAAAVKDRRSVLLARGDPRDEPRRAVGGLPERRAGVPVGADLAVAGAAHRVGARAARTADARAARVGRVPFELADFRDRSAPRGKSPAFSAFVRAYFRFLNYRSLLAAEEDIAGDGDDHCVARLERITKLQFLLELLLQIRPYCDGMEVPLVLEAMDCALIEILQVYGEICTGVARPRQTKSTAAAGIKVLRKAAEKSAQLSSYFELCRSLGVVNVRELEVRRQRRRRRSGWRSTMTRAAARRRGAVDRYLAIRVRDRITIRSKAQLKRCDEDKNFLKVAYHKLETTPCHAQGRTSLVGRAAAGEDLAGQSGNARGRTSSIRRQWPWIMRSWVALESSMLNVEASDMGAPVEGSSSTLLELGIPEELGIGGHRLLNQKASGCTAWRDTRGRSAVGDPQSPELKVEAANTAVRAAVKRCAEVPISARPGKMMRIAIKSWSRFLPPYIPDDVIFDILLRLPSKSLIRFKSVCKAWHAIISNPCFISAHLECSKQKPSIFMVPGVYEKQNNGENTSFLMGLYQYQGGNIMEQIHVQDFPQGIGTWSRPIHCNGMLLISTMNHEMIVCNPSTREIVSLPKGSYNLHAGPRAGFGFDPHSNKYKVARFFYQRDDDTSELVCKFEVLTLGTNLWRQTEDPPYPISGLTPVHVKGAIYWMVNTPLCPDPPNAFLRFCLTNEKFSLLQYPPCNLKPTRFIEVEGELCCACFCSQVSALKIWTCNYAQNPEWTQRCTVQIPPDIVVNNPVARPPIVFLHGKKLLLTWNQVYQYDIQTCRMEKIASGVEDFTCYDPRNNKYWAYLEKEVTDMHLFNYAENVEPCISGPKSPHDRVPLKEIKSDWHACLDSNFKCCSCSNMQLHKHIKSQRYNWCWPSRKESLRIGP</sequence>
<dbReference type="InterPro" id="IPR014712">
    <property type="entry name" value="ANTH_dom_sf"/>
</dbReference>
<evidence type="ECO:0000256" key="1">
    <source>
        <dbReference type="ARBA" id="ARBA00023004"/>
    </source>
</evidence>
<dbReference type="Pfam" id="PF07651">
    <property type="entry name" value="ANTH"/>
    <property type="match status" value="1"/>
</dbReference>
<dbReference type="InterPro" id="IPR001810">
    <property type="entry name" value="F-box_dom"/>
</dbReference>
<dbReference type="InterPro" id="IPR011043">
    <property type="entry name" value="Gal_Oxase/kelch_b-propeller"/>
</dbReference>
<dbReference type="SUPFAM" id="SSF50965">
    <property type="entry name" value="Galactose oxidase, central domain"/>
    <property type="match status" value="1"/>
</dbReference>
<dbReference type="GO" id="GO:0005545">
    <property type="term" value="F:1-phosphatidylinositol binding"/>
    <property type="evidence" value="ECO:0007669"/>
    <property type="project" value="InterPro"/>
</dbReference>
<dbReference type="InterPro" id="IPR011417">
    <property type="entry name" value="ANTH_dom"/>
</dbReference>
<dbReference type="CDD" id="cd22157">
    <property type="entry name" value="F-box_AtFBW1-like"/>
    <property type="match status" value="1"/>
</dbReference>
<dbReference type="InterPro" id="IPR015931">
    <property type="entry name" value="Acnase/IPM_dHydase_lsu_aba_1/3"/>
</dbReference>
<keyword evidence="4" id="KW-1185">Reference proteome</keyword>
<dbReference type="Gene3D" id="1.20.1280.50">
    <property type="match status" value="1"/>
</dbReference>
<organism evidence="3">
    <name type="scientific">Oryza glumipatula</name>
    <dbReference type="NCBI Taxonomy" id="40148"/>
    <lineage>
        <taxon>Eukaryota</taxon>
        <taxon>Viridiplantae</taxon>
        <taxon>Streptophyta</taxon>
        <taxon>Embryophyta</taxon>
        <taxon>Tracheophyta</taxon>
        <taxon>Spermatophyta</taxon>
        <taxon>Magnoliopsida</taxon>
        <taxon>Liliopsida</taxon>
        <taxon>Poales</taxon>
        <taxon>Poaceae</taxon>
        <taxon>BOP clade</taxon>
        <taxon>Oryzoideae</taxon>
        <taxon>Oryzeae</taxon>
        <taxon>Oryzinae</taxon>
        <taxon>Oryza</taxon>
    </lineage>
</organism>
<keyword evidence="1" id="KW-0408">Iron</keyword>
<accession>A0A0E0B3N9</accession>
<dbReference type="SUPFAM" id="SSF89009">
    <property type="entry name" value="GAT-like domain"/>
    <property type="match status" value="1"/>
</dbReference>
<protein>
    <recommendedName>
        <fullName evidence="2">F-box domain-containing protein</fullName>
    </recommendedName>
</protein>
<dbReference type="Gramene" id="OGLUM09G12730.1">
    <property type="protein sequence ID" value="OGLUM09G12730.1"/>
    <property type="gene ID" value="OGLUM09G12730"/>
</dbReference>